<dbReference type="EMBL" id="JACYWE010000001">
    <property type="protein sequence ID" value="MBD8504914.1"/>
    <property type="molecule type" value="Genomic_DNA"/>
</dbReference>
<dbReference type="Gene3D" id="3.40.50.300">
    <property type="entry name" value="P-loop containing nucleotide triphosphate hydrolases"/>
    <property type="match status" value="1"/>
</dbReference>
<dbReference type="InterPro" id="IPR003593">
    <property type="entry name" value="AAA+_ATPase"/>
</dbReference>
<dbReference type="PROSITE" id="PS00211">
    <property type="entry name" value="ABC_TRANSPORTER_1"/>
    <property type="match status" value="1"/>
</dbReference>
<keyword evidence="7 17" id="KW-0067">ATP-binding</keyword>
<dbReference type="Pfam" id="PF00005">
    <property type="entry name" value="ABC_tran"/>
    <property type="match status" value="1"/>
</dbReference>
<dbReference type="InterPro" id="IPR017871">
    <property type="entry name" value="ABC_transporter-like_CS"/>
</dbReference>
<dbReference type="InterPro" id="IPR013563">
    <property type="entry name" value="Oligopep_ABC_C"/>
</dbReference>
<evidence type="ECO:0000256" key="15">
    <source>
        <dbReference type="ARBA" id="ARBA00048610"/>
    </source>
</evidence>
<name>A0A927J990_9ACTN</name>
<dbReference type="SMART" id="SM00382">
    <property type="entry name" value="AAA"/>
    <property type="match status" value="1"/>
</dbReference>
<keyword evidence="10" id="KW-0921">Nickel transport</keyword>
<dbReference type="Proteomes" id="UP000642993">
    <property type="component" value="Unassembled WGS sequence"/>
</dbReference>
<dbReference type="EC" id="7.2.2.11" evidence="13"/>
<evidence type="ECO:0000256" key="1">
    <source>
        <dbReference type="ARBA" id="ARBA00004202"/>
    </source>
</evidence>
<dbReference type="InterPro" id="IPR027417">
    <property type="entry name" value="P-loop_NTPase"/>
</dbReference>
<keyword evidence="6" id="KW-0547">Nucleotide-binding</keyword>
<evidence type="ECO:0000256" key="10">
    <source>
        <dbReference type="ARBA" id="ARBA00023112"/>
    </source>
</evidence>
<comment type="caution">
    <text evidence="17">The sequence shown here is derived from an EMBL/GenBank/DDBJ whole genome shotgun (WGS) entry which is preliminary data.</text>
</comment>
<keyword evidence="4" id="KW-1003">Cell membrane</keyword>
<accession>A0A927J990</accession>
<evidence type="ECO:0000256" key="9">
    <source>
        <dbReference type="ARBA" id="ARBA00023065"/>
    </source>
</evidence>
<evidence type="ECO:0000256" key="5">
    <source>
        <dbReference type="ARBA" id="ARBA00022596"/>
    </source>
</evidence>
<protein>
    <recommendedName>
        <fullName evidence="14">Nickel import system ATP-binding protein NikD</fullName>
        <ecNumber evidence="13">7.2.2.11</ecNumber>
    </recommendedName>
</protein>
<dbReference type="InterPro" id="IPR003439">
    <property type="entry name" value="ABC_transporter-like_ATP-bd"/>
</dbReference>
<dbReference type="Pfam" id="PF08352">
    <property type="entry name" value="oligo_HPY"/>
    <property type="match status" value="1"/>
</dbReference>
<comment type="similarity">
    <text evidence="2">Belongs to the ABC transporter superfamily.</text>
</comment>
<evidence type="ECO:0000259" key="16">
    <source>
        <dbReference type="PROSITE" id="PS50893"/>
    </source>
</evidence>
<dbReference type="PANTHER" id="PTHR43297:SF13">
    <property type="entry name" value="NICKEL ABC TRANSPORTER, ATP-BINDING PROTEIN"/>
    <property type="match status" value="1"/>
</dbReference>
<comment type="catalytic activity">
    <reaction evidence="15">
        <text>Ni(2+)(out) + ATP + H2O = Ni(2+)(in) + ADP + phosphate + H(+)</text>
        <dbReference type="Rhea" id="RHEA:15557"/>
        <dbReference type="ChEBI" id="CHEBI:15377"/>
        <dbReference type="ChEBI" id="CHEBI:15378"/>
        <dbReference type="ChEBI" id="CHEBI:30616"/>
        <dbReference type="ChEBI" id="CHEBI:43474"/>
        <dbReference type="ChEBI" id="CHEBI:49786"/>
        <dbReference type="ChEBI" id="CHEBI:456216"/>
        <dbReference type="EC" id="7.2.2.11"/>
    </reaction>
    <physiologicalReaction direction="left-to-right" evidence="15">
        <dbReference type="Rhea" id="RHEA:15558"/>
    </physiologicalReaction>
</comment>
<dbReference type="InterPro" id="IPR050388">
    <property type="entry name" value="ABC_Ni/Peptide_Import"/>
</dbReference>
<evidence type="ECO:0000256" key="7">
    <source>
        <dbReference type="ARBA" id="ARBA00022840"/>
    </source>
</evidence>
<reference evidence="17" key="1">
    <citation type="submission" date="2020-09" db="EMBL/GenBank/DDBJ databases">
        <title>Hoyosella lacisalsi sp. nov., a halotolerant actinobacterium isolated from soil of Lake Gudzhirganskoe.</title>
        <authorList>
            <person name="Yang Q."/>
            <person name="Guo P.Y."/>
            <person name="Liu S.W."/>
            <person name="Li F.N."/>
            <person name="Sun C.H."/>
        </authorList>
    </citation>
    <scope>NUCLEOTIDE SEQUENCE</scope>
    <source>
        <strain evidence="17">G463</strain>
    </source>
</reference>
<evidence type="ECO:0000256" key="13">
    <source>
        <dbReference type="ARBA" id="ARBA00039098"/>
    </source>
</evidence>
<keyword evidence="5" id="KW-0533">Nickel</keyword>
<dbReference type="SUPFAM" id="SSF52540">
    <property type="entry name" value="P-loop containing nucleoside triphosphate hydrolases"/>
    <property type="match status" value="1"/>
</dbReference>
<dbReference type="GO" id="GO:0005524">
    <property type="term" value="F:ATP binding"/>
    <property type="evidence" value="ECO:0007669"/>
    <property type="project" value="UniProtKB-KW"/>
</dbReference>
<dbReference type="GO" id="GO:0015413">
    <property type="term" value="F:ABC-type nickel transporter activity"/>
    <property type="evidence" value="ECO:0007669"/>
    <property type="project" value="UniProtKB-EC"/>
</dbReference>
<dbReference type="PROSITE" id="PS50893">
    <property type="entry name" value="ABC_TRANSPORTER_2"/>
    <property type="match status" value="1"/>
</dbReference>
<keyword evidence="3" id="KW-0813">Transport</keyword>
<evidence type="ECO:0000313" key="17">
    <source>
        <dbReference type="EMBL" id="MBD8504914.1"/>
    </source>
</evidence>
<comment type="subcellular location">
    <subcellularLocation>
        <location evidence="1">Cell membrane</location>
        <topology evidence="1">Peripheral membrane protein</topology>
    </subcellularLocation>
</comment>
<dbReference type="GO" id="GO:0005886">
    <property type="term" value="C:plasma membrane"/>
    <property type="evidence" value="ECO:0007669"/>
    <property type="project" value="UniProtKB-SubCell"/>
</dbReference>
<organism evidence="17 18">
    <name type="scientific">Lolliginicoccus lacisalsi</name>
    <dbReference type="NCBI Taxonomy" id="2742202"/>
    <lineage>
        <taxon>Bacteria</taxon>
        <taxon>Bacillati</taxon>
        <taxon>Actinomycetota</taxon>
        <taxon>Actinomycetes</taxon>
        <taxon>Mycobacteriales</taxon>
        <taxon>Hoyosellaceae</taxon>
        <taxon>Lolliginicoccus</taxon>
    </lineage>
</organism>
<dbReference type="PANTHER" id="PTHR43297">
    <property type="entry name" value="OLIGOPEPTIDE TRANSPORT ATP-BINDING PROTEIN APPD"/>
    <property type="match status" value="1"/>
</dbReference>
<evidence type="ECO:0000256" key="3">
    <source>
        <dbReference type="ARBA" id="ARBA00022448"/>
    </source>
</evidence>
<evidence type="ECO:0000256" key="2">
    <source>
        <dbReference type="ARBA" id="ARBA00005417"/>
    </source>
</evidence>
<dbReference type="GO" id="GO:0015833">
    <property type="term" value="P:peptide transport"/>
    <property type="evidence" value="ECO:0007669"/>
    <property type="project" value="InterPro"/>
</dbReference>
<proteinExistence type="inferred from homology"/>
<keyword evidence="9" id="KW-0406">Ion transport</keyword>
<evidence type="ECO:0000256" key="4">
    <source>
        <dbReference type="ARBA" id="ARBA00022475"/>
    </source>
</evidence>
<gene>
    <name evidence="17" type="ORF">HT102_00235</name>
</gene>
<dbReference type="RefSeq" id="WP_192037973.1">
    <property type="nucleotide sequence ID" value="NZ_JACYWE010000001.1"/>
</dbReference>
<comment type="subunit">
    <text evidence="12">The complex is composed of two ATP-binding proteins (NikD and NikE), two transmembrane proteins (NikB and NikC) and a solute-binding protein (NikA).</text>
</comment>
<evidence type="ECO:0000256" key="11">
    <source>
        <dbReference type="ARBA" id="ARBA00023136"/>
    </source>
</evidence>
<evidence type="ECO:0000256" key="14">
    <source>
        <dbReference type="ARBA" id="ARBA00044143"/>
    </source>
</evidence>
<dbReference type="AlphaFoldDB" id="A0A927J990"/>
<keyword evidence="8" id="KW-1278">Translocase</keyword>
<sequence length="302" mass="31937">MPRLAIDDLTVRLALRDGRSVHALSEVTLHLRPGTITALIGESGCGKSILAAALMRLLPPTARVSGTARLAIGRGVIDALSPRCRRGTDIGLVPQSPATSFTPVRTVGSQIRETIAALGGNHEPRDLAERAGLPPGLLQRYPHELSGGQAQRAAIAAALAGDPTVLIADEPTSQLDPALASSTHRLLRELATAGTTILLISHDLAALQRDAVADRLAVMHASRIMEEGPAGDILADPWHDYTRDLLAALPERGLRPLPGNPVSLTDLPEECVYHRRNPATRQSGGTTALLAAGDRVVRQRTP</sequence>
<evidence type="ECO:0000256" key="8">
    <source>
        <dbReference type="ARBA" id="ARBA00022967"/>
    </source>
</evidence>
<dbReference type="GO" id="GO:0016887">
    <property type="term" value="F:ATP hydrolysis activity"/>
    <property type="evidence" value="ECO:0007669"/>
    <property type="project" value="InterPro"/>
</dbReference>
<keyword evidence="11" id="KW-0472">Membrane</keyword>
<evidence type="ECO:0000313" key="18">
    <source>
        <dbReference type="Proteomes" id="UP000642993"/>
    </source>
</evidence>
<evidence type="ECO:0000256" key="12">
    <source>
        <dbReference type="ARBA" id="ARBA00038669"/>
    </source>
</evidence>
<keyword evidence="18" id="KW-1185">Reference proteome</keyword>
<feature type="domain" description="ABC transporter" evidence="16">
    <location>
        <begin position="4"/>
        <end position="246"/>
    </location>
</feature>
<evidence type="ECO:0000256" key="6">
    <source>
        <dbReference type="ARBA" id="ARBA00022741"/>
    </source>
</evidence>